<dbReference type="GO" id="GO:0004124">
    <property type="term" value="F:cysteine synthase activity"/>
    <property type="evidence" value="ECO:0007669"/>
    <property type="project" value="UniProtKB-EC"/>
</dbReference>
<evidence type="ECO:0000256" key="8">
    <source>
        <dbReference type="ARBA" id="ARBA00023192"/>
    </source>
</evidence>
<dbReference type="SUPFAM" id="SSF53686">
    <property type="entry name" value="Tryptophan synthase beta subunit-like PLP-dependent enzymes"/>
    <property type="match status" value="1"/>
</dbReference>
<dbReference type="NCBIfam" id="TIGR01136">
    <property type="entry name" value="cysKM"/>
    <property type="match status" value="1"/>
</dbReference>
<dbReference type="AlphaFoldDB" id="A0A060QLM3"/>
<feature type="modified residue" description="N6-(pyridoxal phosphate)lysine" evidence="11">
    <location>
        <position position="67"/>
    </location>
</feature>
<dbReference type="InterPro" id="IPR001926">
    <property type="entry name" value="TrpB-like_PALP"/>
</dbReference>
<dbReference type="Pfam" id="PF00291">
    <property type="entry name" value="PALP"/>
    <property type="match status" value="1"/>
</dbReference>
<comment type="caution">
    <text evidence="13">The sequence shown here is derived from an EMBL/GenBank/DDBJ whole genome shotgun (WGS) entry which is preliminary data.</text>
</comment>
<comment type="pathway">
    <text evidence="2">Amino-acid biosynthesis; L-cysteine biosynthesis; L-cysteine from L-serine: step 2/2.</text>
</comment>
<feature type="binding site" evidence="10">
    <location>
        <position position="290"/>
    </location>
    <ligand>
        <name>pyridoxal 5'-phosphate</name>
        <dbReference type="ChEBI" id="CHEBI:597326"/>
    </ligand>
</feature>
<dbReference type="GO" id="GO:0005737">
    <property type="term" value="C:cytoplasm"/>
    <property type="evidence" value="ECO:0007669"/>
    <property type="project" value="UniProtKB-ARBA"/>
</dbReference>
<evidence type="ECO:0000256" key="9">
    <source>
        <dbReference type="ARBA" id="ARBA00047931"/>
    </source>
</evidence>
<reference evidence="13 14" key="1">
    <citation type="journal article" date="2014" name="Genome Biol. Evol.">
        <title>Acetic acid bacteria genomes reveal functional traits for adaptation to life in insect guts.</title>
        <authorList>
            <person name="Chouaia B."/>
            <person name="Gaiarsa S."/>
            <person name="Crotti E."/>
            <person name="Comandatore F."/>
            <person name="Degli Esposti M."/>
            <person name="Ricci I."/>
            <person name="Alma A."/>
            <person name="Favia G."/>
            <person name="Bandi C."/>
            <person name="Daffonchio D."/>
        </authorList>
    </citation>
    <scope>NUCLEOTIDE SEQUENCE [LARGE SCALE GENOMIC DNA]</scope>
    <source>
        <strain evidence="13 14">SF2.1</strain>
    </source>
</reference>
<dbReference type="InterPro" id="IPR050214">
    <property type="entry name" value="Cys_Synth/Cystath_Beta-Synth"/>
</dbReference>
<evidence type="ECO:0000313" key="14">
    <source>
        <dbReference type="Proteomes" id="UP000027583"/>
    </source>
</evidence>
<sequence>MTIRHEKDEARGFASRYAAPRGRVYESILETVGGTPLVAVPRLTEADKLHARLLLKLEFFNPLGSVKDRIGLALIQQAEARGDITPGRTVLVEPTSGNTGISLAFASAALGYRLIVTMPESASIERRKMLRMMDAQLELTPAARGMAGAILRAEELVASLPDAWMPSQFDNPANPEIHALTTAEEIWEDTQGKVDLVVAGVGTGGTLTGIARTLRPRKPEMQFWGVEPAESAVLNGDDPGPHGIQGIGPGFCPNTLDSSLLDGVLAVSERDAMAAARRCARIEGIPIGISSGASLHAALALAQREENAGKTIVSIVPSFAERYLSTSLFNGLV</sequence>
<comment type="catalytic activity">
    <reaction evidence="9">
        <text>O-acetyl-L-serine + hydrogen sulfide = L-cysteine + acetate</text>
        <dbReference type="Rhea" id="RHEA:14829"/>
        <dbReference type="ChEBI" id="CHEBI:29919"/>
        <dbReference type="ChEBI" id="CHEBI:30089"/>
        <dbReference type="ChEBI" id="CHEBI:35235"/>
        <dbReference type="ChEBI" id="CHEBI:58340"/>
        <dbReference type="EC" id="2.5.1.47"/>
    </reaction>
</comment>
<evidence type="ECO:0000256" key="7">
    <source>
        <dbReference type="ARBA" id="ARBA00022898"/>
    </source>
</evidence>
<keyword evidence="5" id="KW-0028">Amino-acid biosynthesis</keyword>
<evidence type="ECO:0000256" key="5">
    <source>
        <dbReference type="ARBA" id="ARBA00022605"/>
    </source>
</evidence>
<organism evidence="13 14">
    <name type="scientific">Asaia bogorensis</name>
    <dbReference type="NCBI Taxonomy" id="91915"/>
    <lineage>
        <taxon>Bacteria</taxon>
        <taxon>Pseudomonadati</taxon>
        <taxon>Pseudomonadota</taxon>
        <taxon>Alphaproteobacteria</taxon>
        <taxon>Acetobacterales</taxon>
        <taxon>Acetobacteraceae</taxon>
        <taxon>Asaia</taxon>
    </lineage>
</organism>
<evidence type="ECO:0000256" key="3">
    <source>
        <dbReference type="ARBA" id="ARBA00007103"/>
    </source>
</evidence>
<evidence type="ECO:0000313" key="13">
    <source>
        <dbReference type="EMBL" id="CDG40881.1"/>
    </source>
</evidence>
<dbReference type="EC" id="2.5.1.47" evidence="4"/>
<evidence type="ECO:0000259" key="12">
    <source>
        <dbReference type="Pfam" id="PF00291"/>
    </source>
</evidence>
<evidence type="ECO:0000256" key="2">
    <source>
        <dbReference type="ARBA" id="ARBA00004962"/>
    </source>
</evidence>
<evidence type="ECO:0000256" key="1">
    <source>
        <dbReference type="ARBA" id="ARBA00001933"/>
    </source>
</evidence>
<evidence type="ECO:0000256" key="10">
    <source>
        <dbReference type="PIRSR" id="PIRSR605856-50"/>
    </source>
</evidence>
<dbReference type="EMBL" id="CBLX010000024">
    <property type="protein sequence ID" value="CDG40881.1"/>
    <property type="molecule type" value="Genomic_DNA"/>
</dbReference>
<keyword evidence="7 10" id="KW-0663">Pyridoxal phosphate</keyword>
<feature type="binding site" evidence="10">
    <location>
        <position position="98"/>
    </location>
    <ligand>
        <name>pyridoxal 5'-phosphate</name>
        <dbReference type="ChEBI" id="CHEBI:597326"/>
    </ligand>
</feature>
<dbReference type="InterPro" id="IPR005856">
    <property type="entry name" value="Cys_synth"/>
</dbReference>
<feature type="binding site" evidence="10">
    <location>
        <begin position="202"/>
        <end position="206"/>
    </location>
    <ligand>
        <name>pyridoxal 5'-phosphate</name>
        <dbReference type="ChEBI" id="CHEBI:597326"/>
    </ligand>
</feature>
<keyword evidence="6 13" id="KW-0808">Transferase</keyword>
<dbReference type="RefSeq" id="WP_023979356.1">
    <property type="nucleotide sequence ID" value="NZ_CBLX010000024.1"/>
</dbReference>
<dbReference type="InterPro" id="IPR036052">
    <property type="entry name" value="TrpB-like_PALP_sf"/>
</dbReference>
<evidence type="ECO:0000256" key="6">
    <source>
        <dbReference type="ARBA" id="ARBA00022679"/>
    </source>
</evidence>
<protein>
    <recommendedName>
        <fullName evidence="4">cysteine synthase</fullName>
        <ecNumber evidence="4">2.5.1.47</ecNumber>
    </recommendedName>
</protein>
<dbReference type="InterPro" id="IPR005859">
    <property type="entry name" value="CysK"/>
</dbReference>
<evidence type="ECO:0000256" key="11">
    <source>
        <dbReference type="PIRSR" id="PIRSR605856-51"/>
    </source>
</evidence>
<gene>
    <name evidence="13" type="ORF">ASAP_2836</name>
</gene>
<comment type="cofactor">
    <cofactor evidence="1 10">
        <name>pyridoxal 5'-phosphate</name>
        <dbReference type="ChEBI" id="CHEBI:597326"/>
    </cofactor>
</comment>
<dbReference type="CDD" id="cd01561">
    <property type="entry name" value="CBS_like"/>
    <property type="match status" value="1"/>
</dbReference>
<comment type="similarity">
    <text evidence="3">Belongs to the cysteine synthase/cystathionine beta-synthase family.</text>
</comment>
<name>A0A060QLM3_9PROT</name>
<accession>A0A060QLM3</accession>
<dbReference type="eggNOG" id="COG0031">
    <property type="taxonomic scope" value="Bacteria"/>
</dbReference>
<dbReference type="NCBIfam" id="TIGR01139">
    <property type="entry name" value="cysK"/>
    <property type="match status" value="1"/>
</dbReference>
<keyword evidence="8" id="KW-0198">Cysteine biosynthesis</keyword>
<reference evidence="13 14" key="2">
    <citation type="journal article" date="2014" name="PLoS ONE">
        <title>Evolution of mitochondria reconstructed from the energy metabolism of living bacteria.</title>
        <authorList>
            <person name="Degli Esposti M."/>
            <person name="Chouaia B."/>
            <person name="Comandatore F."/>
            <person name="Crotti E."/>
            <person name="Sassera D."/>
            <person name="Lievens P.M."/>
            <person name="Daffonchio D."/>
            <person name="Bandi C."/>
        </authorList>
    </citation>
    <scope>NUCLEOTIDE SEQUENCE [LARGE SCALE GENOMIC DNA]</scope>
    <source>
        <strain evidence="13 14">SF2.1</strain>
    </source>
</reference>
<dbReference type="Proteomes" id="UP000027583">
    <property type="component" value="Unassembled WGS sequence"/>
</dbReference>
<feature type="domain" description="Tryptophan synthase beta chain-like PALP" evidence="12">
    <location>
        <begin position="29"/>
        <end position="317"/>
    </location>
</feature>
<proteinExistence type="inferred from homology"/>
<dbReference type="Gene3D" id="3.40.50.1100">
    <property type="match status" value="2"/>
</dbReference>
<dbReference type="PANTHER" id="PTHR10314">
    <property type="entry name" value="CYSTATHIONINE BETA-SYNTHASE"/>
    <property type="match status" value="1"/>
</dbReference>
<dbReference type="GO" id="GO:0006535">
    <property type="term" value="P:cysteine biosynthetic process from serine"/>
    <property type="evidence" value="ECO:0007669"/>
    <property type="project" value="InterPro"/>
</dbReference>
<dbReference type="FunFam" id="3.40.50.1100:FF:000067">
    <property type="entry name" value="Cysteine synthase"/>
    <property type="match status" value="1"/>
</dbReference>
<evidence type="ECO:0000256" key="4">
    <source>
        <dbReference type="ARBA" id="ARBA00012681"/>
    </source>
</evidence>